<dbReference type="Proteomes" id="UP000075880">
    <property type="component" value="Unassembled WGS sequence"/>
</dbReference>
<name>A0AAG5DRU0_ANOAO</name>
<dbReference type="EnsemblMetazoa" id="ENSAATROPT015604">
    <property type="protein sequence ID" value="ENSAATROPP013871"/>
    <property type="gene ID" value="ENSAATROPG012734"/>
</dbReference>
<sequence>MDHMKRLRKTGSFYKRAKKYMVSDPVNEKEAGSSTVVLEAQNETETAEYLDLDPAEEEEVGTSGAG</sequence>
<protein>
    <submittedName>
        <fullName evidence="1">Uncharacterized protein</fullName>
    </submittedName>
</protein>
<proteinExistence type="predicted"/>
<keyword evidence="2" id="KW-1185">Reference proteome</keyword>
<organism evidence="1 2">
    <name type="scientific">Anopheles atroparvus</name>
    <name type="common">European mosquito</name>
    <dbReference type="NCBI Taxonomy" id="41427"/>
    <lineage>
        <taxon>Eukaryota</taxon>
        <taxon>Metazoa</taxon>
        <taxon>Ecdysozoa</taxon>
        <taxon>Arthropoda</taxon>
        <taxon>Hexapoda</taxon>
        <taxon>Insecta</taxon>
        <taxon>Pterygota</taxon>
        <taxon>Neoptera</taxon>
        <taxon>Endopterygota</taxon>
        <taxon>Diptera</taxon>
        <taxon>Nematocera</taxon>
        <taxon>Culicoidea</taxon>
        <taxon>Culicidae</taxon>
        <taxon>Anophelinae</taxon>
        <taxon>Anopheles</taxon>
    </lineage>
</organism>
<evidence type="ECO:0000313" key="2">
    <source>
        <dbReference type="Proteomes" id="UP000075880"/>
    </source>
</evidence>
<evidence type="ECO:0000313" key="1">
    <source>
        <dbReference type="EnsemblMetazoa" id="ENSAATROPP013871"/>
    </source>
</evidence>
<reference evidence="1" key="1">
    <citation type="submission" date="2024-04" db="UniProtKB">
        <authorList>
            <consortium name="EnsemblMetazoa"/>
        </authorList>
    </citation>
    <scope>IDENTIFICATION</scope>
    <source>
        <strain evidence="1">EBRO</strain>
    </source>
</reference>
<accession>A0AAG5DRU0</accession>
<dbReference type="AlphaFoldDB" id="A0AAG5DRU0"/>